<proteinExistence type="predicted"/>
<reference evidence="1 2" key="1">
    <citation type="journal article" date="2018" name="Front. Plant Sci.">
        <title>Red Clover (Trifolium pratense) and Zigzag Clover (T. medium) - A Picture of Genomic Similarities and Differences.</title>
        <authorList>
            <person name="Dluhosova J."/>
            <person name="Istvanek J."/>
            <person name="Nedelnik J."/>
            <person name="Repkova J."/>
        </authorList>
    </citation>
    <scope>NUCLEOTIDE SEQUENCE [LARGE SCALE GENOMIC DNA]</scope>
    <source>
        <strain evidence="2">cv. 10/8</strain>
        <tissue evidence="1">Leaf</tissue>
    </source>
</reference>
<dbReference type="EMBL" id="LXQA010318224">
    <property type="protein sequence ID" value="MCI43496.1"/>
    <property type="molecule type" value="Genomic_DNA"/>
</dbReference>
<feature type="non-terminal residue" evidence="1">
    <location>
        <position position="82"/>
    </location>
</feature>
<evidence type="ECO:0000313" key="2">
    <source>
        <dbReference type="Proteomes" id="UP000265520"/>
    </source>
</evidence>
<comment type="caution">
    <text evidence="1">The sequence shown here is derived from an EMBL/GenBank/DDBJ whole genome shotgun (WGS) entry which is preliminary data.</text>
</comment>
<dbReference type="AlphaFoldDB" id="A0A392S6I5"/>
<organism evidence="1 2">
    <name type="scientific">Trifolium medium</name>
    <dbReference type="NCBI Taxonomy" id="97028"/>
    <lineage>
        <taxon>Eukaryota</taxon>
        <taxon>Viridiplantae</taxon>
        <taxon>Streptophyta</taxon>
        <taxon>Embryophyta</taxon>
        <taxon>Tracheophyta</taxon>
        <taxon>Spermatophyta</taxon>
        <taxon>Magnoliopsida</taxon>
        <taxon>eudicotyledons</taxon>
        <taxon>Gunneridae</taxon>
        <taxon>Pentapetalae</taxon>
        <taxon>rosids</taxon>
        <taxon>fabids</taxon>
        <taxon>Fabales</taxon>
        <taxon>Fabaceae</taxon>
        <taxon>Papilionoideae</taxon>
        <taxon>50 kb inversion clade</taxon>
        <taxon>NPAAA clade</taxon>
        <taxon>Hologalegina</taxon>
        <taxon>IRL clade</taxon>
        <taxon>Trifolieae</taxon>
        <taxon>Trifolium</taxon>
    </lineage>
</organism>
<dbReference type="Proteomes" id="UP000265520">
    <property type="component" value="Unassembled WGS sequence"/>
</dbReference>
<evidence type="ECO:0000313" key="1">
    <source>
        <dbReference type="EMBL" id="MCI43496.1"/>
    </source>
</evidence>
<accession>A0A392S6I5</accession>
<keyword evidence="2" id="KW-1185">Reference proteome</keyword>
<name>A0A392S6I5_9FABA</name>
<sequence length="82" mass="9816">MQALMEDESMKFDETKNMHVTPDNFWKASVHAISKTKEPKKTPKWSIKRKRFKWRIKKEKLKSDPKDICSWLVNSKVAPLQR</sequence>
<protein>
    <submittedName>
        <fullName evidence="1">Uncharacterized protein</fullName>
    </submittedName>
</protein>